<feature type="compositionally biased region" description="Basic residues" evidence="1">
    <location>
        <begin position="179"/>
        <end position="189"/>
    </location>
</feature>
<keyword evidence="3" id="KW-1185">Reference proteome</keyword>
<dbReference type="PANTHER" id="PTHR11567">
    <property type="entry name" value="ACID PHOSPHATASE-RELATED"/>
    <property type="match status" value="1"/>
</dbReference>
<dbReference type="STRING" id="7375.A0A0L0C735"/>
<feature type="compositionally biased region" description="Basic and acidic residues" evidence="1">
    <location>
        <begin position="168"/>
        <end position="178"/>
    </location>
</feature>
<dbReference type="GO" id="GO:0016791">
    <property type="term" value="F:phosphatase activity"/>
    <property type="evidence" value="ECO:0007669"/>
    <property type="project" value="TreeGrafter"/>
</dbReference>
<dbReference type="EMBL" id="JRES01000824">
    <property type="protein sequence ID" value="KNC28080.1"/>
    <property type="molecule type" value="Genomic_DNA"/>
</dbReference>
<evidence type="ECO:0008006" key="4">
    <source>
        <dbReference type="Google" id="ProtNLM"/>
    </source>
</evidence>
<gene>
    <name evidence="2" type="ORF">FF38_06265</name>
</gene>
<accession>A0A0L0C735</accession>
<dbReference type="Pfam" id="PF09725">
    <property type="entry name" value="Fra10Ac1"/>
    <property type="match status" value="1"/>
</dbReference>
<organism evidence="2 3">
    <name type="scientific">Lucilia cuprina</name>
    <name type="common">Green bottle fly</name>
    <name type="synonym">Australian sheep blowfly</name>
    <dbReference type="NCBI Taxonomy" id="7375"/>
    <lineage>
        <taxon>Eukaryota</taxon>
        <taxon>Metazoa</taxon>
        <taxon>Ecdysozoa</taxon>
        <taxon>Arthropoda</taxon>
        <taxon>Hexapoda</taxon>
        <taxon>Insecta</taxon>
        <taxon>Pterygota</taxon>
        <taxon>Neoptera</taxon>
        <taxon>Endopterygota</taxon>
        <taxon>Diptera</taxon>
        <taxon>Brachycera</taxon>
        <taxon>Muscomorpha</taxon>
        <taxon>Oestroidea</taxon>
        <taxon>Calliphoridae</taxon>
        <taxon>Luciliinae</taxon>
        <taxon>Lucilia</taxon>
    </lineage>
</organism>
<comment type="caution">
    <text evidence="2">The sequence shown here is derived from an EMBL/GenBank/DDBJ whole genome shotgun (WGS) entry which is preliminary data.</text>
</comment>
<dbReference type="Proteomes" id="UP000037069">
    <property type="component" value="Unassembled WGS sequence"/>
</dbReference>
<proteinExistence type="predicted"/>
<dbReference type="PANTHER" id="PTHR11567:SF25">
    <property type="entry name" value="PROTEIN FRA10AC1"/>
    <property type="match status" value="1"/>
</dbReference>
<feature type="compositionally biased region" description="Basic and acidic residues" evidence="1">
    <location>
        <begin position="190"/>
        <end position="204"/>
    </location>
</feature>
<dbReference type="OMA" id="FQCGSRK"/>
<evidence type="ECO:0000313" key="3">
    <source>
        <dbReference type="Proteomes" id="UP000037069"/>
    </source>
</evidence>
<dbReference type="InterPro" id="IPR019129">
    <property type="entry name" value="Folate-sensitive_fs_Fra10Ac1"/>
</dbReference>
<dbReference type="OrthoDB" id="197967at2759"/>
<sequence>MFPISLKSLSDQERHDYILKTFILNKNYTAEKRKHKRDIDVIREHHRFLWDEDNDNAAEDSWEVRLAKRYYDKLFKEYCIADLSRHKENKVALRWRTEAEVVAGVGQFQCGSRKCLEKEHLRSWEVNFAYQEQGERKNALVKLRLCPEHSKQLNYTSKKREVKRLKHMERQQIKEAKREKRKSLKSKKTHTTESDKDVDGKELQSEEEGNNVMEEVTEKHNDELEDCTRLNKSKGEDDEIQAASEDVWNKKPDIEVEPVSRESEFERYLEDLLL</sequence>
<dbReference type="InterPro" id="IPR050645">
    <property type="entry name" value="Histidine_acid_phosphatase"/>
</dbReference>
<name>A0A0L0C735_LUCCU</name>
<feature type="region of interest" description="Disordered" evidence="1">
    <location>
        <begin position="156"/>
        <end position="251"/>
    </location>
</feature>
<reference evidence="2 3" key="1">
    <citation type="journal article" date="2015" name="Nat. Commun.">
        <title>Lucilia cuprina genome unlocks parasitic fly biology to underpin future interventions.</title>
        <authorList>
            <person name="Anstead C.A."/>
            <person name="Korhonen P.K."/>
            <person name="Young N.D."/>
            <person name="Hall R.S."/>
            <person name="Jex A.R."/>
            <person name="Murali S.C."/>
            <person name="Hughes D.S."/>
            <person name="Lee S.F."/>
            <person name="Perry T."/>
            <person name="Stroehlein A.J."/>
            <person name="Ansell B.R."/>
            <person name="Breugelmans B."/>
            <person name="Hofmann A."/>
            <person name="Qu J."/>
            <person name="Dugan S."/>
            <person name="Lee S.L."/>
            <person name="Chao H."/>
            <person name="Dinh H."/>
            <person name="Han Y."/>
            <person name="Doddapaneni H.V."/>
            <person name="Worley K.C."/>
            <person name="Muzny D.M."/>
            <person name="Ioannidis P."/>
            <person name="Waterhouse R.M."/>
            <person name="Zdobnov E.M."/>
            <person name="James P.J."/>
            <person name="Bagnall N.H."/>
            <person name="Kotze A.C."/>
            <person name="Gibbs R.A."/>
            <person name="Richards S."/>
            <person name="Batterham P."/>
            <person name="Gasser R.B."/>
        </authorList>
    </citation>
    <scope>NUCLEOTIDE SEQUENCE [LARGE SCALE GENOMIC DNA]</scope>
    <source>
        <strain evidence="2 3">LS</strain>
        <tissue evidence="2">Full body</tissue>
    </source>
</reference>
<dbReference type="AlphaFoldDB" id="A0A0L0C735"/>
<feature type="compositionally biased region" description="Basic and acidic residues" evidence="1">
    <location>
        <begin position="216"/>
        <end position="235"/>
    </location>
</feature>
<evidence type="ECO:0000256" key="1">
    <source>
        <dbReference type="SAM" id="MobiDB-lite"/>
    </source>
</evidence>
<evidence type="ECO:0000313" key="2">
    <source>
        <dbReference type="EMBL" id="KNC28080.1"/>
    </source>
</evidence>
<protein>
    <recommendedName>
        <fullName evidence="4">Protein FRA10AC1</fullName>
    </recommendedName>
</protein>